<keyword evidence="6" id="KW-1185">Reference proteome</keyword>
<dbReference type="PANTHER" id="PTHR22604:SF105">
    <property type="entry name" value="TRANS-1,2-DIHYDROBENZENE-1,2-DIOL DEHYDROGENASE"/>
    <property type="match status" value="1"/>
</dbReference>
<feature type="domain" description="Gfo/Idh/MocA-like oxidoreductase N-terminal" evidence="3">
    <location>
        <begin position="6"/>
        <end position="122"/>
    </location>
</feature>
<dbReference type="InterPro" id="IPR000683">
    <property type="entry name" value="Gfo/Idh/MocA-like_OxRdtase_N"/>
</dbReference>
<evidence type="ECO:0000256" key="2">
    <source>
        <dbReference type="ARBA" id="ARBA00023002"/>
    </source>
</evidence>
<dbReference type="Gene3D" id="3.30.360.10">
    <property type="entry name" value="Dihydrodipicolinate Reductase, domain 2"/>
    <property type="match status" value="1"/>
</dbReference>
<dbReference type="Pfam" id="PF22725">
    <property type="entry name" value="GFO_IDH_MocA_C3"/>
    <property type="match status" value="1"/>
</dbReference>
<evidence type="ECO:0000256" key="1">
    <source>
        <dbReference type="ARBA" id="ARBA00010928"/>
    </source>
</evidence>
<comment type="similarity">
    <text evidence="1">Belongs to the Gfo/Idh/MocA family.</text>
</comment>
<evidence type="ECO:0000313" key="6">
    <source>
        <dbReference type="Proteomes" id="UP000254720"/>
    </source>
</evidence>
<evidence type="ECO:0000259" key="4">
    <source>
        <dbReference type="Pfam" id="PF22725"/>
    </source>
</evidence>
<gene>
    <name evidence="5" type="ORF">C8D86_1179</name>
</gene>
<name>A0A370GIN3_9COXI</name>
<dbReference type="AlphaFoldDB" id="A0A370GIN3"/>
<dbReference type="PANTHER" id="PTHR22604">
    <property type="entry name" value="OXIDOREDUCTASES"/>
    <property type="match status" value="1"/>
</dbReference>
<dbReference type="RefSeq" id="WP_114834797.1">
    <property type="nucleotide sequence ID" value="NZ_LR699114.1"/>
</dbReference>
<reference evidence="5 6" key="1">
    <citation type="submission" date="2018-07" db="EMBL/GenBank/DDBJ databases">
        <title>Genomic Encyclopedia of Type Strains, Phase IV (KMG-IV): sequencing the most valuable type-strain genomes for metagenomic binning, comparative biology and taxonomic classification.</title>
        <authorList>
            <person name="Goeker M."/>
        </authorList>
    </citation>
    <scope>NUCLEOTIDE SEQUENCE [LARGE SCALE GENOMIC DNA]</scope>
    <source>
        <strain evidence="5 6">DSM 16500</strain>
    </source>
</reference>
<proteinExistence type="inferred from homology"/>
<dbReference type="GO" id="GO:0000166">
    <property type="term" value="F:nucleotide binding"/>
    <property type="evidence" value="ECO:0007669"/>
    <property type="project" value="InterPro"/>
</dbReference>
<dbReference type="Gene3D" id="3.40.50.720">
    <property type="entry name" value="NAD(P)-binding Rossmann-like Domain"/>
    <property type="match status" value="1"/>
</dbReference>
<dbReference type="SUPFAM" id="SSF55347">
    <property type="entry name" value="Glyceraldehyde-3-phosphate dehydrogenase-like, C-terminal domain"/>
    <property type="match status" value="1"/>
</dbReference>
<feature type="domain" description="GFO/IDH/MocA-like oxidoreductase" evidence="4">
    <location>
        <begin position="134"/>
        <end position="244"/>
    </location>
</feature>
<dbReference type="InterPro" id="IPR055170">
    <property type="entry name" value="GFO_IDH_MocA-like_dom"/>
</dbReference>
<dbReference type="EMBL" id="QQAX01000017">
    <property type="protein sequence ID" value="RDI41793.1"/>
    <property type="molecule type" value="Genomic_DNA"/>
</dbReference>
<keyword evidence="2" id="KW-0560">Oxidoreductase</keyword>
<evidence type="ECO:0000313" key="5">
    <source>
        <dbReference type="EMBL" id="RDI41793.1"/>
    </source>
</evidence>
<comment type="caution">
    <text evidence="5">The sequence shown here is derived from an EMBL/GenBank/DDBJ whole genome shotgun (WGS) entry which is preliminary data.</text>
</comment>
<dbReference type="InterPro" id="IPR036291">
    <property type="entry name" value="NAD(P)-bd_dom_sf"/>
</dbReference>
<dbReference type="Proteomes" id="UP000254720">
    <property type="component" value="Unassembled WGS sequence"/>
</dbReference>
<organism evidence="5 6">
    <name type="scientific">Aquicella lusitana</name>
    <dbReference type="NCBI Taxonomy" id="254246"/>
    <lineage>
        <taxon>Bacteria</taxon>
        <taxon>Pseudomonadati</taxon>
        <taxon>Pseudomonadota</taxon>
        <taxon>Gammaproteobacteria</taxon>
        <taxon>Legionellales</taxon>
        <taxon>Coxiellaceae</taxon>
        <taxon>Aquicella</taxon>
    </lineage>
</organism>
<evidence type="ECO:0000259" key="3">
    <source>
        <dbReference type="Pfam" id="PF01408"/>
    </source>
</evidence>
<sequence>MSADCVRWGILGTSYISEVMAKAIQTSPASQLTAVGSRSFQTAKQFSDKFSIPKFYDTYQSLLNDADVDAVYIGLPNHLHKEWIVRCALAGKHILCEKPFVLTATEAQEVISIVNKSRVFCMEALMYRCHPVTKKLKELVKNNIIGDIKLYHAVYTANIASIANSTAGGSIRNLGCYPISLIRLLADAEPIEINAMGRINAATQLDNQASVMLKFENNTIAIVSTADDMEMYWQFDIYGTEGHLKVMTNPWLPESHNKIMVSRKDEDKPREINVIAEKSLYTYQIDIASKSILSGNFVGPEGISLLDSLGNITVLEAWLKQVKAQAILSAKAVLTP</sequence>
<dbReference type="Pfam" id="PF01408">
    <property type="entry name" value="GFO_IDH_MocA"/>
    <property type="match status" value="1"/>
</dbReference>
<accession>A0A370GIN3</accession>
<dbReference type="OrthoDB" id="9781031at2"/>
<dbReference type="InterPro" id="IPR050984">
    <property type="entry name" value="Gfo/Idh/MocA_domain"/>
</dbReference>
<dbReference type="GO" id="GO:0016491">
    <property type="term" value="F:oxidoreductase activity"/>
    <property type="evidence" value="ECO:0007669"/>
    <property type="project" value="UniProtKB-KW"/>
</dbReference>
<protein>
    <submittedName>
        <fullName evidence="5">Putative dehydrogenase</fullName>
    </submittedName>
</protein>
<dbReference type="SUPFAM" id="SSF51735">
    <property type="entry name" value="NAD(P)-binding Rossmann-fold domains"/>
    <property type="match status" value="1"/>
</dbReference>